<keyword evidence="8" id="KW-0469">Meiosis</keyword>
<feature type="domain" description="Pelota N-terminal" evidence="13">
    <location>
        <begin position="29"/>
        <end position="83"/>
    </location>
</feature>
<dbReference type="AlphaFoldDB" id="A0AAD5V7U1"/>
<dbReference type="GO" id="GO:1990533">
    <property type="term" value="C:Dom34-Hbs1 complex"/>
    <property type="evidence" value="ECO:0007669"/>
    <property type="project" value="UniProtKB-ARBA"/>
</dbReference>
<dbReference type="GO" id="GO:0051301">
    <property type="term" value="P:cell division"/>
    <property type="evidence" value="ECO:0007669"/>
    <property type="project" value="UniProtKB-KW"/>
</dbReference>
<comment type="subcellular location">
    <subcellularLocation>
        <location evidence="2">Cytoplasm</location>
    </subcellularLocation>
</comment>
<keyword evidence="4" id="KW-0963">Cytoplasm</keyword>
<evidence type="ECO:0000256" key="5">
    <source>
        <dbReference type="ARBA" id="ARBA00022618"/>
    </source>
</evidence>
<dbReference type="SUPFAM" id="SSF159065">
    <property type="entry name" value="Dom34/Pelota N-terminal domain-like"/>
    <property type="match status" value="1"/>
</dbReference>
<evidence type="ECO:0000256" key="9">
    <source>
        <dbReference type="ARBA" id="ARBA00023306"/>
    </source>
</evidence>
<protein>
    <recommendedName>
        <fullName evidence="16">Protein DOM34 homolog</fullName>
    </recommendedName>
</protein>
<dbReference type="Gene3D" id="3.30.1330.30">
    <property type="match status" value="1"/>
</dbReference>
<feature type="domain" description="eRF1" evidence="11">
    <location>
        <begin position="91"/>
        <end position="215"/>
    </location>
</feature>
<evidence type="ECO:0000259" key="11">
    <source>
        <dbReference type="Pfam" id="PF03464"/>
    </source>
</evidence>
<feature type="region of interest" description="Disordered" evidence="10">
    <location>
        <begin position="1"/>
        <end position="30"/>
    </location>
</feature>
<comment type="similarity">
    <text evidence="3">Belongs to the eukaryotic release factor 1 family. Pelota subfamily.</text>
</comment>
<feature type="compositionally biased region" description="Basic and acidic residues" evidence="10">
    <location>
        <begin position="336"/>
        <end position="350"/>
    </location>
</feature>
<dbReference type="GO" id="GO:0071025">
    <property type="term" value="P:RNA surveillance"/>
    <property type="evidence" value="ECO:0007669"/>
    <property type="project" value="InterPro"/>
</dbReference>
<evidence type="ECO:0000256" key="3">
    <source>
        <dbReference type="ARBA" id="ARBA00009504"/>
    </source>
</evidence>
<dbReference type="Pfam" id="PF03464">
    <property type="entry name" value="eRF1_2"/>
    <property type="match status" value="1"/>
</dbReference>
<evidence type="ECO:0000256" key="10">
    <source>
        <dbReference type="SAM" id="MobiDB-lite"/>
    </source>
</evidence>
<keyword evidence="15" id="KW-1185">Reference proteome</keyword>
<comment type="caution">
    <text evidence="14">The sequence shown here is derived from an EMBL/GenBank/DDBJ whole genome shotgun (WGS) entry which is preliminary data.</text>
</comment>
<name>A0AAD5V7U1_9APHY</name>
<dbReference type="SUPFAM" id="SSF55315">
    <property type="entry name" value="L30e-like"/>
    <property type="match status" value="1"/>
</dbReference>
<accession>A0AAD5V7U1</accession>
<reference evidence="14" key="1">
    <citation type="submission" date="2022-07" db="EMBL/GenBank/DDBJ databases">
        <title>Genome Sequence of Physisporinus lineatus.</title>
        <authorList>
            <person name="Buettner E."/>
        </authorList>
    </citation>
    <scope>NUCLEOTIDE SEQUENCE</scope>
    <source>
        <strain evidence="14">VT162</strain>
    </source>
</reference>
<dbReference type="GO" id="GO:0005737">
    <property type="term" value="C:cytoplasm"/>
    <property type="evidence" value="ECO:0007669"/>
    <property type="project" value="UniProtKB-SubCell"/>
</dbReference>
<evidence type="ECO:0000256" key="2">
    <source>
        <dbReference type="ARBA" id="ARBA00004496"/>
    </source>
</evidence>
<evidence type="ECO:0000313" key="15">
    <source>
        <dbReference type="Proteomes" id="UP001212997"/>
    </source>
</evidence>
<dbReference type="InterPro" id="IPR005141">
    <property type="entry name" value="eRF1_2"/>
</dbReference>
<dbReference type="FunFam" id="3.30.420.60:FF:000004">
    <property type="entry name" value="Protein DOM34 homolog"/>
    <property type="match status" value="1"/>
</dbReference>
<keyword evidence="9" id="KW-0131">Cell cycle</keyword>
<dbReference type="GO" id="GO:0006412">
    <property type="term" value="P:translation"/>
    <property type="evidence" value="ECO:0007669"/>
    <property type="project" value="UniProtKB-ARBA"/>
</dbReference>
<dbReference type="GO" id="GO:0046872">
    <property type="term" value="F:metal ion binding"/>
    <property type="evidence" value="ECO:0007669"/>
    <property type="project" value="UniProtKB-KW"/>
</dbReference>
<sequence length="358" mass="39274">MTWSPSTAAAGDATSTTNDPSASSSARDATASLQIAGRVTSENQHVKMGAFHTLDLEANRDVRIEKEEGGWDSIALGRVEESCVPGRGAEVAAIVCGEGSATFCLLSQHMTVVLQRLEVPIPRKLATNSSAHEKGLTRFYSSLYASFLRHIPYSTPTLRAIVIASPGWVRDGVFDYIMAEASRTSNKPLLAARNKFVKVHITSPHVHSLVEVLKSPEIVAQLKETKFAREGIMLDKFHKMLASDEMRAWYGPDHVMLAGDRGAIGTLLISDDLFRSSDPTLRKKYVALVEEVQQKGGEVLIFSSMHESGQQLNQLTGIAAILTFPLDVEVVEAEEREAKEEEERKKKLENGEDDPVED</sequence>
<dbReference type="Pfam" id="PF26356">
    <property type="entry name" value="Pelota_N"/>
    <property type="match status" value="1"/>
</dbReference>
<dbReference type="InterPro" id="IPR029064">
    <property type="entry name" value="Ribosomal_eL30-like_sf"/>
</dbReference>
<dbReference type="InterPro" id="IPR058547">
    <property type="entry name" value="Pelota_N"/>
</dbReference>
<dbReference type="PANTHER" id="PTHR10853:SF0">
    <property type="entry name" value="PROTEIN PELOTA HOMOLOG"/>
    <property type="match status" value="1"/>
</dbReference>
<dbReference type="GO" id="GO:0070651">
    <property type="term" value="P:nonfunctional rRNA decay"/>
    <property type="evidence" value="ECO:0007669"/>
    <property type="project" value="TreeGrafter"/>
</dbReference>
<evidence type="ECO:0000259" key="12">
    <source>
        <dbReference type="Pfam" id="PF03465"/>
    </source>
</evidence>
<gene>
    <name evidence="14" type="ORF">NLI96_g2876</name>
</gene>
<feature type="domain" description="eRF1" evidence="12">
    <location>
        <begin position="228"/>
        <end position="325"/>
    </location>
</feature>
<organism evidence="14 15">
    <name type="scientific">Meripilus lineatus</name>
    <dbReference type="NCBI Taxonomy" id="2056292"/>
    <lineage>
        <taxon>Eukaryota</taxon>
        <taxon>Fungi</taxon>
        <taxon>Dikarya</taxon>
        <taxon>Basidiomycota</taxon>
        <taxon>Agaricomycotina</taxon>
        <taxon>Agaricomycetes</taxon>
        <taxon>Polyporales</taxon>
        <taxon>Meripilaceae</taxon>
        <taxon>Meripilus</taxon>
    </lineage>
</organism>
<keyword evidence="7" id="KW-0498">Mitosis</keyword>
<evidence type="ECO:0000256" key="7">
    <source>
        <dbReference type="ARBA" id="ARBA00022776"/>
    </source>
</evidence>
<dbReference type="InterPro" id="IPR042226">
    <property type="entry name" value="eFR1_2_sf"/>
</dbReference>
<proteinExistence type="inferred from homology"/>
<dbReference type="Proteomes" id="UP001212997">
    <property type="component" value="Unassembled WGS sequence"/>
</dbReference>
<evidence type="ECO:0000259" key="13">
    <source>
        <dbReference type="Pfam" id="PF26356"/>
    </source>
</evidence>
<evidence type="ECO:0000256" key="6">
    <source>
        <dbReference type="ARBA" id="ARBA00022723"/>
    </source>
</evidence>
<dbReference type="Pfam" id="PF03465">
    <property type="entry name" value="eRF1_3"/>
    <property type="match status" value="1"/>
</dbReference>
<dbReference type="PANTHER" id="PTHR10853">
    <property type="entry name" value="PELOTA"/>
    <property type="match status" value="1"/>
</dbReference>
<dbReference type="InterPro" id="IPR004405">
    <property type="entry name" value="TF_pelota"/>
</dbReference>
<dbReference type="SUPFAM" id="SSF53137">
    <property type="entry name" value="Translational machinery components"/>
    <property type="match status" value="1"/>
</dbReference>
<dbReference type="Gene3D" id="2.30.30.870">
    <property type="entry name" value="Pelota, domain A"/>
    <property type="match status" value="1"/>
</dbReference>
<keyword evidence="6" id="KW-0479">Metal-binding</keyword>
<dbReference type="InterPro" id="IPR005142">
    <property type="entry name" value="eRF1_3"/>
</dbReference>
<dbReference type="EMBL" id="JANAWD010000068">
    <property type="protein sequence ID" value="KAJ3488363.1"/>
    <property type="molecule type" value="Genomic_DNA"/>
</dbReference>
<evidence type="ECO:0000256" key="4">
    <source>
        <dbReference type="ARBA" id="ARBA00022490"/>
    </source>
</evidence>
<dbReference type="GO" id="GO:0070966">
    <property type="term" value="P:nuclear-transcribed mRNA catabolic process, no-go decay"/>
    <property type="evidence" value="ECO:0007669"/>
    <property type="project" value="InterPro"/>
</dbReference>
<dbReference type="InterPro" id="IPR038069">
    <property type="entry name" value="Pelota/DOM34_N"/>
</dbReference>
<evidence type="ECO:0000256" key="8">
    <source>
        <dbReference type="ARBA" id="ARBA00023254"/>
    </source>
</evidence>
<dbReference type="Gene3D" id="3.30.420.60">
    <property type="entry name" value="eRF1 domain 2"/>
    <property type="match status" value="1"/>
</dbReference>
<dbReference type="FunFam" id="3.30.1330.30:FF:000008">
    <property type="entry name" value="Protein pelota homolog"/>
    <property type="match status" value="1"/>
</dbReference>
<evidence type="ECO:0000313" key="14">
    <source>
        <dbReference type="EMBL" id="KAJ3488363.1"/>
    </source>
</evidence>
<evidence type="ECO:0008006" key="16">
    <source>
        <dbReference type="Google" id="ProtNLM"/>
    </source>
</evidence>
<evidence type="ECO:0000256" key="1">
    <source>
        <dbReference type="ARBA" id="ARBA00001968"/>
    </source>
</evidence>
<feature type="region of interest" description="Disordered" evidence="10">
    <location>
        <begin position="333"/>
        <end position="358"/>
    </location>
</feature>
<dbReference type="GO" id="GO:0051321">
    <property type="term" value="P:meiotic cell cycle"/>
    <property type="evidence" value="ECO:0007669"/>
    <property type="project" value="UniProtKB-KW"/>
</dbReference>
<dbReference type="GO" id="GO:0032790">
    <property type="term" value="P:ribosome disassembly"/>
    <property type="evidence" value="ECO:0007669"/>
    <property type="project" value="TreeGrafter"/>
</dbReference>
<keyword evidence="5" id="KW-0132">Cell division</keyword>
<dbReference type="GO" id="GO:0070481">
    <property type="term" value="P:nuclear-transcribed mRNA catabolic process, non-stop decay"/>
    <property type="evidence" value="ECO:0007669"/>
    <property type="project" value="InterPro"/>
</dbReference>
<comment type="cofactor">
    <cofactor evidence="1">
        <name>a divalent metal cation</name>
        <dbReference type="ChEBI" id="CHEBI:60240"/>
    </cofactor>
</comment>